<sequence>DDFPYSIKCIYLLRPNSWMQRAISRITILNEITCSHPLIVCRTLAELHEHLDASQLSKDLAGLIDFRLFEWIERRAVIREDFLLSIA</sequence>
<feature type="non-terminal residue" evidence="1">
    <location>
        <position position="1"/>
    </location>
</feature>
<name>A0A8S3F9H2_9BILA</name>
<dbReference type="Gene3D" id="3.40.525.10">
    <property type="entry name" value="CRAL-TRIO lipid binding domain"/>
    <property type="match status" value="1"/>
</dbReference>
<organism evidence="1 2">
    <name type="scientific">Rotaria magnacalcarata</name>
    <dbReference type="NCBI Taxonomy" id="392030"/>
    <lineage>
        <taxon>Eukaryota</taxon>
        <taxon>Metazoa</taxon>
        <taxon>Spiralia</taxon>
        <taxon>Gnathifera</taxon>
        <taxon>Rotifera</taxon>
        <taxon>Eurotatoria</taxon>
        <taxon>Bdelloidea</taxon>
        <taxon>Philodinida</taxon>
        <taxon>Philodinidae</taxon>
        <taxon>Rotaria</taxon>
    </lineage>
</organism>
<proteinExistence type="predicted"/>
<dbReference type="AlphaFoldDB" id="A0A8S3F9H2"/>
<gene>
    <name evidence="1" type="ORF">BYL167_LOCUS65668</name>
</gene>
<comment type="caution">
    <text evidence="1">The sequence shown here is derived from an EMBL/GenBank/DDBJ whole genome shotgun (WGS) entry which is preliminary data.</text>
</comment>
<protein>
    <submittedName>
        <fullName evidence="1">Uncharacterized protein</fullName>
    </submittedName>
</protein>
<evidence type="ECO:0000313" key="2">
    <source>
        <dbReference type="Proteomes" id="UP000681967"/>
    </source>
</evidence>
<dbReference type="Proteomes" id="UP000681967">
    <property type="component" value="Unassembled WGS sequence"/>
</dbReference>
<dbReference type="InterPro" id="IPR036865">
    <property type="entry name" value="CRAL-TRIO_dom_sf"/>
</dbReference>
<reference evidence="1" key="1">
    <citation type="submission" date="2021-02" db="EMBL/GenBank/DDBJ databases">
        <authorList>
            <person name="Nowell W R."/>
        </authorList>
    </citation>
    <scope>NUCLEOTIDE SEQUENCE</scope>
</reference>
<evidence type="ECO:0000313" key="1">
    <source>
        <dbReference type="EMBL" id="CAF5110865.1"/>
    </source>
</evidence>
<accession>A0A8S3F9H2</accession>
<dbReference type="EMBL" id="CAJOBH010241472">
    <property type="protein sequence ID" value="CAF5110865.1"/>
    <property type="molecule type" value="Genomic_DNA"/>
</dbReference>